<keyword evidence="1" id="KW-0863">Zinc-finger</keyword>
<comment type="similarity">
    <text evidence="1">Belongs to the FHY3/FAR1 family.</text>
</comment>
<dbReference type="GO" id="GO:0006355">
    <property type="term" value="P:regulation of DNA-templated transcription"/>
    <property type="evidence" value="ECO:0007669"/>
    <property type="project" value="UniProtKB-UniRule"/>
</dbReference>
<dbReference type="InParanoid" id="A0A0R0GG16"/>
<evidence type="ECO:0000313" key="2">
    <source>
        <dbReference type="EnsemblPlants" id="KRH13803"/>
    </source>
</evidence>
<keyword evidence="1" id="KW-0479">Metal-binding</keyword>
<dbReference type="AlphaFoldDB" id="A0A0R0GG16"/>
<dbReference type="InterPro" id="IPR031052">
    <property type="entry name" value="FHY3/FAR1"/>
</dbReference>
<name>A0A0R0GG16_SOYBN</name>
<comment type="function">
    <text evidence="1">Putative transcription activator involved in regulating light control of development.</text>
</comment>
<dbReference type="PANTHER" id="PTHR31669">
    <property type="entry name" value="PROTEIN FAR1-RELATED SEQUENCE 10-RELATED"/>
    <property type="match status" value="1"/>
</dbReference>
<accession>A0A0R0GG16</accession>
<protein>
    <recommendedName>
        <fullName evidence="1">Protein FAR1-RELATED SEQUENCE</fullName>
    </recommendedName>
</protein>
<dbReference type="PANTHER" id="PTHR31669:SF293">
    <property type="entry name" value="PROTEIN FAR1-RELATED SEQUENCE"/>
    <property type="match status" value="1"/>
</dbReference>
<comment type="subcellular location">
    <subcellularLocation>
        <location evidence="1">Nucleus</location>
    </subcellularLocation>
</comment>
<evidence type="ECO:0000256" key="1">
    <source>
        <dbReference type="RuleBase" id="RU367018"/>
    </source>
</evidence>
<dbReference type="EnsemblPlants" id="KRH13803">
    <property type="protein sequence ID" value="KRH13803"/>
    <property type="gene ID" value="GLYMA_15G265100"/>
</dbReference>
<keyword evidence="1" id="KW-0862">Zinc</keyword>
<dbReference type="GO" id="GO:0008270">
    <property type="term" value="F:zinc ion binding"/>
    <property type="evidence" value="ECO:0007669"/>
    <property type="project" value="UniProtKB-UniRule"/>
</dbReference>
<reference evidence="2" key="1">
    <citation type="journal article" date="2010" name="Nature">
        <title>Genome sequence of the palaeopolyploid soybean.</title>
        <authorList>
            <person name="Schmutz J."/>
            <person name="Cannon S.B."/>
            <person name="Schlueter J."/>
            <person name="Ma J."/>
            <person name="Mitros T."/>
            <person name="Nelson W."/>
            <person name="Hyten D.L."/>
            <person name="Song Q."/>
            <person name="Thelen J.J."/>
            <person name="Cheng J."/>
            <person name="Xu D."/>
            <person name="Hellsten U."/>
            <person name="May G.D."/>
            <person name="Yu Y."/>
            <person name="Sakurai T."/>
            <person name="Umezawa T."/>
            <person name="Bhattacharyya M.K."/>
            <person name="Sandhu D."/>
            <person name="Valliyodan B."/>
            <person name="Lindquist E."/>
            <person name="Peto M."/>
            <person name="Grant D."/>
            <person name="Shu S."/>
            <person name="Goodstein D."/>
            <person name="Barry K."/>
            <person name="Futrell-Griggs M."/>
            <person name="Abernathy B."/>
            <person name="Du J."/>
            <person name="Tian Z."/>
            <person name="Zhu L."/>
            <person name="Gill N."/>
            <person name="Joshi T."/>
            <person name="Libault M."/>
            <person name="Sethuraman A."/>
            <person name="Zhang X.-C."/>
            <person name="Shinozaki K."/>
            <person name="Nguyen H.T."/>
            <person name="Wing R.A."/>
            <person name="Cregan P."/>
            <person name="Specht J."/>
            <person name="Grimwood J."/>
            <person name="Rokhsar D."/>
            <person name="Stacey G."/>
            <person name="Shoemaker R.C."/>
            <person name="Jackson S.A."/>
        </authorList>
    </citation>
    <scope>NUCLEOTIDE SEQUENCE [LARGE SCALE GENOMIC DNA]</scope>
    <source>
        <strain evidence="2">cv. Williams 82</strain>
    </source>
</reference>
<dbReference type="STRING" id="3847.A0A0R0GG16"/>
<organism evidence="2">
    <name type="scientific">Glycine max</name>
    <name type="common">Soybean</name>
    <name type="synonym">Glycine hispida</name>
    <dbReference type="NCBI Taxonomy" id="3847"/>
    <lineage>
        <taxon>Eukaryota</taxon>
        <taxon>Viridiplantae</taxon>
        <taxon>Streptophyta</taxon>
        <taxon>Embryophyta</taxon>
        <taxon>Tracheophyta</taxon>
        <taxon>Spermatophyta</taxon>
        <taxon>Magnoliopsida</taxon>
        <taxon>eudicotyledons</taxon>
        <taxon>Gunneridae</taxon>
        <taxon>Pentapetalae</taxon>
        <taxon>rosids</taxon>
        <taxon>fabids</taxon>
        <taxon>Fabales</taxon>
        <taxon>Fabaceae</taxon>
        <taxon>Papilionoideae</taxon>
        <taxon>50 kb inversion clade</taxon>
        <taxon>NPAAA clade</taxon>
        <taxon>indigoferoid/millettioid clade</taxon>
        <taxon>Phaseoleae</taxon>
        <taxon>Glycine</taxon>
        <taxon>Glycine subgen. Soja</taxon>
    </lineage>
</organism>
<keyword evidence="1" id="KW-0539">Nucleus</keyword>
<proteinExistence type="inferred from homology"/>
<dbReference type="Gramene" id="KRH13803">
    <property type="protein sequence ID" value="KRH13803"/>
    <property type="gene ID" value="GLYMA_15G265100"/>
</dbReference>
<dbReference type="GO" id="GO:0005634">
    <property type="term" value="C:nucleus"/>
    <property type="evidence" value="ECO:0007669"/>
    <property type="project" value="UniProtKB-SubCell"/>
</dbReference>
<sequence length="246" mass="28575">MIDKYELQDNKWLEKIFYSYKCQNFCVGMSITQSSETMNKFFKKFLNSSTPPNKFVIQYEKTFDACYNRERDKAFKIVNSKPLMQTCYLMEEEASKFYTRIVQNISRRIDCLSVTCAKCIPKEKGFSLPAQYILSRWTINAKKEKAKGLASEDFHEDNNEASVLWLNLLNYMKKHQDKKKHHDVAIEGIQELMRRLDLFSPFTSSKIQWRLSLGVTVEVSESTTVRLTSAGDELLGKSLSSSSSNR</sequence>
<evidence type="ECO:0000313" key="3">
    <source>
        <dbReference type="Proteomes" id="UP000008827"/>
    </source>
</evidence>
<reference evidence="2" key="2">
    <citation type="submission" date="2018-02" db="UniProtKB">
        <authorList>
            <consortium name="EnsemblPlants"/>
        </authorList>
    </citation>
    <scope>IDENTIFICATION</scope>
    <source>
        <strain evidence="2">Williams 82</strain>
    </source>
</reference>
<dbReference type="Proteomes" id="UP000008827">
    <property type="component" value="Chromosome 15"/>
</dbReference>
<keyword evidence="3" id="KW-1185">Reference proteome</keyword>